<keyword evidence="2" id="KW-1185">Reference proteome</keyword>
<dbReference type="OrthoDB" id="26722at2759"/>
<reference evidence="1 2" key="1">
    <citation type="submission" date="2014-04" db="EMBL/GenBank/DDBJ databases">
        <title>Evolutionary Origins and Diversification of the Mycorrhizal Mutualists.</title>
        <authorList>
            <consortium name="DOE Joint Genome Institute"/>
            <consortium name="Mycorrhizal Genomics Consortium"/>
            <person name="Kohler A."/>
            <person name="Kuo A."/>
            <person name="Nagy L.G."/>
            <person name="Floudas D."/>
            <person name="Copeland A."/>
            <person name="Barry K.W."/>
            <person name="Cichocki N."/>
            <person name="Veneault-Fourrey C."/>
            <person name="LaButti K."/>
            <person name="Lindquist E.A."/>
            <person name="Lipzen A."/>
            <person name="Lundell T."/>
            <person name="Morin E."/>
            <person name="Murat C."/>
            <person name="Riley R."/>
            <person name="Ohm R."/>
            <person name="Sun H."/>
            <person name="Tunlid A."/>
            <person name="Henrissat B."/>
            <person name="Grigoriev I.V."/>
            <person name="Hibbett D.S."/>
            <person name="Martin F."/>
        </authorList>
    </citation>
    <scope>NUCLEOTIDE SEQUENCE [LARGE SCALE GENOMIC DNA]</scope>
    <source>
        <strain evidence="1 2">Koide BX008</strain>
    </source>
</reference>
<dbReference type="EMBL" id="KN818299">
    <property type="protein sequence ID" value="KIL60416.1"/>
    <property type="molecule type" value="Genomic_DNA"/>
</dbReference>
<name>A0A0C2WUG7_AMAMK</name>
<gene>
    <name evidence="1" type="ORF">M378DRAFT_168155</name>
</gene>
<protein>
    <submittedName>
        <fullName evidence="1">Uncharacterized protein</fullName>
    </submittedName>
</protein>
<dbReference type="InParanoid" id="A0A0C2WUG7"/>
<dbReference type="HOGENOM" id="CLU_087973_2_0_1"/>
<evidence type="ECO:0000313" key="2">
    <source>
        <dbReference type="Proteomes" id="UP000054549"/>
    </source>
</evidence>
<dbReference type="Proteomes" id="UP000054549">
    <property type="component" value="Unassembled WGS sequence"/>
</dbReference>
<evidence type="ECO:0000313" key="1">
    <source>
        <dbReference type="EMBL" id="KIL60416.1"/>
    </source>
</evidence>
<proteinExistence type="predicted"/>
<dbReference type="AlphaFoldDB" id="A0A0C2WUG7"/>
<sequence length="120" mass="13786">MDIAMYSPDIDIEITPSTLFLDSNLCVKFIFQGLFAWWSMEASIYGYEDKYLLALCTYEGNISAFANLFDKMCFRGHDENASNRLVDDASQLIKLCRAKDPKSQPTMDDVVKEMETWNLT</sequence>
<organism evidence="1 2">
    <name type="scientific">Amanita muscaria (strain Koide BX008)</name>
    <dbReference type="NCBI Taxonomy" id="946122"/>
    <lineage>
        <taxon>Eukaryota</taxon>
        <taxon>Fungi</taxon>
        <taxon>Dikarya</taxon>
        <taxon>Basidiomycota</taxon>
        <taxon>Agaricomycotina</taxon>
        <taxon>Agaricomycetes</taxon>
        <taxon>Agaricomycetidae</taxon>
        <taxon>Agaricales</taxon>
        <taxon>Pluteineae</taxon>
        <taxon>Amanitaceae</taxon>
        <taxon>Amanita</taxon>
    </lineage>
</organism>
<accession>A0A0C2WUG7</accession>